<dbReference type="RefSeq" id="NP_001257037.1">
    <property type="nucleotide sequence ID" value="NM_001270108.1"/>
</dbReference>
<reference evidence="1 2" key="1">
    <citation type="journal article" date="1998" name="Science">
        <title>Genome sequence of the nematode C. elegans: a platform for investigating biology.</title>
        <authorList>
            <consortium name="The C. elegans sequencing consortium"/>
            <person name="Sulson J.E."/>
            <person name="Waterston R."/>
        </authorList>
    </citation>
    <scope>NUCLEOTIDE SEQUENCE [LARGE SCALE GENOMIC DNA]</scope>
    <source>
        <strain evidence="1 2">Bristol N2</strain>
    </source>
</reference>
<dbReference type="PaxDb" id="6239-T25B2.4"/>
<evidence type="ECO:0000313" key="1">
    <source>
        <dbReference type="EMBL" id="CCD66698.1"/>
    </source>
</evidence>
<protein>
    <submittedName>
        <fullName evidence="1">Uncharacterized protein</fullName>
    </submittedName>
</protein>
<dbReference type="Proteomes" id="UP000001940">
    <property type="component" value="Chromosome X"/>
</dbReference>
<dbReference type="KEGG" id="cel:CELE_T25B2.4"/>
<proteinExistence type="predicted"/>
<dbReference type="Bgee" id="WBGene00194983">
    <property type="expression patterns" value="Expressed in larva"/>
</dbReference>
<dbReference type="WormBase" id="T25B2.4">
    <property type="protein sequence ID" value="CE44706"/>
    <property type="gene ID" value="WBGene00194983"/>
</dbReference>
<sequence>MLLSLCQKDSAYYISSENCLKSKTTLEWWRSTLVKLQSNLNASLRK</sequence>
<dbReference type="HOGENOM" id="CLU_3191822_0_0_1"/>
<accession>D3NQ91</accession>
<dbReference type="SMR" id="D3NQ91"/>
<dbReference type="AlphaFoldDB" id="D3NQ91"/>
<dbReference type="CTD" id="13220951"/>
<dbReference type="InParanoid" id="D3NQ91"/>
<keyword evidence="2" id="KW-1185">Reference proteome</keyword>
<evidence type="ECO:0000313" key="2">
    <source>
        <dbReference type="Proteomes" id="UP000001940"/>
    </source>
</evidence>
<name>D3NQ91_CAEEL</name>
<dbReference type="AGR" id="WB:WBGene00194983"/>
<evidence type="ECO:0000313" key="3">
    <source>
        <dbReference type="WormBase" id="T25B2.4"/>
    </source>
</evidence>
<dbReference type="EMBL" id="BX284606">
    <property type="protein sequence ID" value="CCD66698.1"/>
    <property type="molecule type" value="Genomic_DNA"/>
</dbReference>
<dbReference type="GeneID" id="13220951"/>
<organism evidence="1 2">
    <name type="scientific">Caenorhabditis elegans</name>
    <dbReference type="NCBI Taxonomy" id="6239"/>
    <lineage>
        <taxon>Eukaryota</taxon>
        <taxon>Metazoa</taxon>
        <taxon>Ecdysozoa</taxon>
        <taxon>Nematoda</taxon>
        <taxon>Chromadorea</taxon>
        <taxon>Rhabditida</taxon>
        <taxon>Rhabditina</taxon>
        <taxon>Rhabditomorpha</taxon>
        <taxon>Rhabditoidea</taxon>
        <taxon>Rhabditidae</taxon>
        <taxon>Peloderinae</taxon>
        <taxon>Caenorhabditis</taxon>
    </lineage>
</organism>
<gene>
    <name evidence="1" type="ORF">CELE_T25B2.4</name>
    <name evidence="1 3" type="ORF">T25B2.4</name>
</gene>